<dbReference type="Pfam" id="PF00732">
    <property type="entry name" value="GMC_oxred_N"/>
    <property type="match status" value="1"/>
</dbReference>
<evidence type="ECO:0000256" key="2">
    <source>
        <dbReference type="ARBA" id="ARBA00010790"/>
    </source>
</evidence>
<dbReference type="InterPro" id="IPR012132">
    <property type="entry name" value="GMC_OxRdtase"/>
</dbReference>
<dbReference type="Gene3D" id="3.30.560.10">
    <property type="entry name" value="Glucose Oxidase, domain 3"/>
    <property type="match status" value="1"/>
</dbReference>
<name>A0ABS2DA57_9SPHN</name>
<accession>A0ABS2DA57</accession>
<proteinExistence type="inferred from homology"/>
<dbReference type="PIRSF" id="PIRSF000137">
    <property type="entry name" value="Alcohol_oxidase"/>
    <property type="match status" value="1"/>
</dbReference>
<comment type="similarity">
    <text evidence="2">Belongs to the GMC oxidoreductase family.</text>
</comment>
<dbReference type="PANTHER" id="PTHR11552:SF147">
    <property type="entry name" value="CHOLINE DEHYDROGENASE, MITOCHONDRIAL"/>
    <property type="match status" value="1"/>
</dbReference>
<dbReference type="EMBL" id="JAFEMC010000005">
    <property type="protein sequence ID" value="MBM6577822.1"/>
    <property type="molecule type" value="Genomic_DNA"/>
</dbReference>
<dbReference type="InterPro" id="IPR036188">
    <property type="entry name" value="FAD/NAD-bd_sf"/>
</dbReference>
<evidence type="ECO:0000313" key="7">
    <source>
        <dbReference type="Proteomes" id="UP000763641"/>
    </source>
</evidence>
<feature type="domain" description="Glucose-methanol-choline oxidoreductase N-terminal" evidence="5">
    <location>
        <begin position="262"/>
        <end position="276"/>
    </location>
</feature>
<evidence type="ECO:0000256" key="3">
    <source>
        <dbReference type="ARBA" id="ARBA00022630"/>
    </source>
</evidence>
<comment type="caution">
    <text evidence="6">The sequence shown here is derived from an EMBL/GenBank/DDBJ whole genome shotgun (WGS) entry which is preliminary data.</text>
</comment>
<dbReference type="SUPFAM" id="SSF54373">
    <property type="entry name" value="FAD-linked reductases, C-terminal domain"/>
    <property type="match status" value="1"/>
</dbReference>
<evidence type="ECO:0000313" key="6">
    <source>
        <dbReference type="EMBL" id="MBM6577822.1"/>
    </source>
</evidence>
<organism evidence="6 7">
    <name type="scientific">Sphingomonas longa</name>
    <dbReference type="NCBI Taxonomy" id="2778730"/>
    <lineage>
        <taxon>Bacteria</taxon>
        <taxon>Pseudomonadati</taxon>
        <taxon>Pseudomonadota</taxon>
        <taxon>Alphaproteobacteria</taxon>
        <taxon>Sphingomonadales</taxon>
        <taxon>Sphingomonadaceae</taxon>
        <taxon>Sphingomonas</taxon>
    </lineage>
</organism>
<dbReference type="Pfam" id="PF05199">
    <property type="entry name" value="GMC_oxred_C"/>
    <property type="match status" value="1"/>
</dbReference>
<dbReference type="SUPFAM" id="SSF51905">
    <property type="entry name" value="FAD/NAD(P)-binding domain"/>
    <property type="match status" value="1"/>
</dbReference>
<gene>
    <name evidence="6" type="ORF">ILT43_15675</name>
</gene>
<protein>
    <submittedName>
        <fullName evidence="6">GMC family oxidoreductase N-terminal domain-containing protein</fullName>
    </submittedName>
</protein>
<dbReference type="PROSITE" id="PS00624">
    <property type="entry name" value="GMC_OXRED_2"/>
    <property type="match status" value="1"/>
</dbReference>
<dbReference type="Proteomes" id="UP000763641">
    <property type="component" value="Unassembled WGS sequence"/>
</dbReference>
<comment type="cofactor">
    <cofactor evidence="1">
        <name>FAD</name>
        <dbReference type="ChEBI" id="CHEBI:57692"/>
    </cofactor>
</comment>
<evidence type="ECO:0000256" key="4">
    <source>
        <dbReference type="ARBA" id="ARBA00022827"/>
    </source>
</evidence>
<dbReference type="PANTHER" id="PTHR11552">
    <property type="entry name" value="GLUCOSE-METHANOL-CHOLINE GMC OXIDOREDUCTASE"/>
    <property type="match status" value="1"/>
</dbReference>
<keyword evidence="3" id="KW-0285">Flavoprotein</keyword>
<sequence length="541" mass="57952">MARTSPETFDYVIVGAGSAGALLAARLAERDGVTVCVLEAGPKDSNPFIGIPAGFLKVIFDPKLTWGFTTEPGEHIDGRTVPALQGHVVGGSAAINGMVYTRGQADDFNGWAQLGNRGWGYADVLPYFMKTERRTDGGGDEGYRGRSGKLPIVDLHWKNPLLDRFFEAAGAIGIPRNRDFNGKAQEGAGTYQYNIGRGKRVNTARAFLKDGIKTGRIDLRTGARATRVLFDGTVATGIEYVFERGGTASRVHARREVILCSGALNTPRLLQVSGIGAPALLGALNVPVVSALPGVGENLRDHFTPRTVVRVKGAPTINDYARGPKLIGQGVRWLTGRPSVVGIGVVLGHAFWKSDPALDRADILITFTPGSFKEGFLGVLDDQPGMTLGAWQLRPESSGYVRARSTDVFETPAVQPNYLASQNDRRVLLAGQKMIRELLAQPALARHVAQEVIPGSAVQSDDELMAYARRQGLGGYHYCGTAKMGPASDPMAVVDDKLRVRGVQRLRVVDASIMPDIPSGNTNAPTMMIAEKAADLILQAG</sequence>
<dbReference type="InterPro" id="IPR007867">
    <property type="entry name" value="GMC_OxRtase_C"/>
</dbReference>
<evidence type="ECO:0000256" key="1">
    <source>
        <dbReference type="ARBA" id="ARBA00001974"/>
    </source>
</evidence>
<reference evidence="6 7" key="1">
    <citation type="submission" date="2020-12" db="EMBL/GenBank/DDBJ databases">
        <title>Sphingomonas sp.</title>
        <authorList>
            <person name="Kim M.K."/>
        </authorList>
    </citation>
    <scope>NUCLEOTIDE SEQUENCE [LARGE SCALE GENOMIC DNA]</scope>
    <source>
        <strain evidence="6 7">BT552</strain>
    </source>
</reference>
<keyword evidence="7" id="KW-1185">Reference proteome</keyword>
<dbReference type="Gene3D" id="3.50.50.60">
    <property type="entry name" value="FAD/NAD(P)-binding domain"/>
    <property type="match status" value="1"/>
</dbReference>
<keyword evidence="4" id="KW-0274">FAD</keyword>
<evidence type="ECO:0000259" key="5">
    <source>
        <dbReference type="PROSITE" id="PS00624"/>
    </source>
</evidence>
<dbReference type="RefSeq" id="WP_204199922.1">
    <property type="nucleotide sequence ID" value="NZ_JAFEMC010000005.1"/>
</dbReference>
<dbReference type="InterPro" id="IPR000172">
    <property type="entry name" value="GMC_OxRdtase_N"/>
</dbReference>